<dbReference type="AlphaFoldDB" id="A0A4D6C1V6"/>
<keyword evidence="7 10" id="KW-0472">Membrane</keyword>
<evidence type="ECO:0000256" key="2">
    <source>
        <dbReference type="ARBA" id="ARBA00022448"/>
    </source>
</evidence>
<sequence>MLTIVGYIGFLSVALATSLALYIGLTKIELI</sequence>
<keyword evidence="4 10" id="KW-0249">Electron transport</keyword>
<dbReference type="GO" id="GO:0009512">
    <property type="term" value="C:cytochrome b6f complex"/>
    <property type="evidence" value="ECO:0007669"/>
    <property type="project" value="InterPro"/>
</dbReference>
<evidence type="ECO:0000256" key="1">
    <source>
        <dbReference type="ARBA" id="ARBA00004167"/>
    </source>
</evidence>
<keyword evidence="3 10" id="KW-0812">Transmembrane</keyword>
<geneLocation type="chloroplast" evidence="11"/>
<proteinExistence type="inferred from homology"/>
<accession>A0A4D6C1V6</accession>
<evidence type="ECO:0000256" key="9">
    <source>
        <dbReference type="ARBA" id="ARBA00025834"/>
    </source>
</evidence>
<dbReference type="GO" id="GO:0015979">
    <property type="term" value="P:photosynthesis"/>
    <property type="evidence" value="ECO:0007669"/>
    <property type="project" value="UniProtKB-KW"/>
</dbReference>
<keyword evidence="11" id="KW-0150">Chloroplast</keyword>
<evidence type="ECO:0000256" key="3">
    <source>
        <dbReference type="ARBA" id="ARBA00022692"/>
    </source>
</evidence>
<comment type="subunit">
    <text evidence="9 10">The 4 large subunits of the cytochrome b6-f complex are cytochrome b6, subunit IV (17 kDa polypeptide, PetD), cytochrome f and the Rieske protein, while the 4 small subunits are PetG, PetL, PetM and PetN. The complex functions as a dimer.</text>
</comment>
<dbReference type="EMBL" id="MK085988">
    <property type="protein sequence ID" value="QBX97765.1"/>
    <property type="molecule type" value="Genomic_DNA"/>
</dbReference>
<dbReference type="Pfam" id="PF05115">
    <property type="entry name" value="PetL"/>
    <property type="match status" value="1"/>
</dbReference>
<comment type="similarity">
    <text evidence="10">Belongs to the PetL family.</text>
</comment>
<dbReference type="GO" id="GO:0009535">
    <property type="term" value="C:chloroplast thylakoid membrane"/>
    <property type="evidence" value="ECO:0007669"/>
    <property type="project" value="UniProtKB-SubCell"/>
</dbReference>
<dbReference type="GO" id="GO:0009055">
    <property type="term" value="F:electron transfer activity"/>
    <property type="evidence" value="ECO:0007669"/>
    <property type="project" value="InterPro"/>
</dbReference>
<keyword evidence="5 10" id="KW-1133">Transmembrane helix</keyword>
<evidence type="ECO:0000256" key="7">
    <source>
        <dbReference type="ARBA" id="ARBA00023136"/>
    </source>
</evidence>
<evidence type="ECO:0000256" key="5">
    <source>
        <dbReference type="ARBA" id="ARBA00022989"/>
    </source>
</evidence>
<keyword evidence="2 10" id="KW-0813">Transport</keyword>
<evidence type="ECO:0000256" key="8">
    <source>
        <dbReference type="ARBA" id="ARBA00025197"/>
    </source>
</evidence>
<evidence type="ECO:0000256" key="10">
    <source>
        <dbReference type="HAMAP-Rule" id="MF_00433"/>
    </source>
</evidence>
<name>A0A4D6C1V6_9CHLO</name>
<feature type="transmembrane region" description="Helical" evidence="10">
    <location>
        <begin position="6"/>
        <end position="25"/>
    </location>
</feature>
<evidence type="ECO:0000256" key="4">
    <source>
        <dbReference type="ARBA" id="ARBA00022982"/>
    </source>
</evidence>
<keyword evidence="11" id="KW-0934">Plastid</keyword>
<comment type="function">
    <text evidence="8 10">Component of the cytochrome b6-f complex, which mediates electron transfer between photosystem II (PSII) and photosystem I (PSI), cyclic electron flow around PSI, and state transitions. PetL is important for photoautotrophic growth as well as for electron transfer efficiency and stability of the cytochrome b6-f complex.</text>
</comment>
<organism evidence="11">
    <name type="scientific">Chloroparvula sp. RCC696</name>
    <dbReference type="NCBI Taxonomy" id="2565275"/>
    <lineage>
        <taxon>Eukaryota</taxon>
        <taxon>Viridiplantae</taxon>
        <taxon>Chlorophyta</taxon>
        <taxon>Chloropicophyceae</taxon>
        <taxon>Chloropicales</taxon>
        <taxon>Chloropicaceae</taxon>
        <taxon>Chloroparvula</taxon>
    </lineage>
</organism>
<protein>
    <recommendedName>
        <fullName evidence="10">Cytochrome b6-f complex subunit 6</fullName>
    </recommendedName>
    <alternativeName>
        <fullName evidence="10">Cytochrome b6-f complex subunit PetL</fullName>
    </alternativeName>
    <alternativeName>
        <fullName evidence="10">Cytochrome b6-f complex subunit VI</fullName>
    </alternativeName>
</protein>
<comment type="subcellular location">
    <subcellularLocation>
        <location evidence="1">Membrane</location>
        <topology evidence="1">Single-pass membrane protein</topology>
    </subcellularLocation>
    <subcellularLocation>
        <location evidence="10">Plastid</location>
        <location evidence="10">Chloroplast thylakoid membrane</location>
        <topology evidence="10">Single-pass membrane protein</topology>
    </subcellularLocation>
</comment>
<gene>
    <name evidence="10 11" type="primary">petL</name>
</gene>
<dbReference type="InterPro" id="IPR007802">
    <property type="entry name" value="Cyt_b6/f_cplx_su6"/>
</dbReference>
<evidence type="ECO:0000256" key="6">
    <source>
        <dbReference type="ARBA" id="ARBA00023078"/>
    </source>
</evidence>
<reference evidence="11" key="1">
    <citation type="journal article" date="2019" name="Genome Biol. Evol.">
        <title>Tracing the Evolution of the Plastome and Mitogenome in the Chloropicophyceae Uncovered Convergent tRNA Gene Losses and a Variant Plastid Genetic Code.</title>
        <authorList>
            <person name="Turmel M."/>
            <person name="Dos Santos A.L."/>
            <person name="Otis C."/>
            <person name="Sergerie R."/>
            <person name="Lemieux C."/>
        </authorList>
    </citation>
    <scope>NUCLEOTIDE SEQUENCE</scope>
</reference>
<evidence type="ECO:0000313" key="11">
    <source>
        <dbReference type="EMBL" id="QBX97765.1"/>
    </source>
</evidence>
<keyword evidence="10" id="KW-0602">Photosynthesis</keyword>
<keyword evidence="6 10" id="KW-0793">Thylakoid</keyword>
<dbReference type="HAMAP" id="MF_00433">
    <property type="entry name" value="Cytb6_f_PetL"/>
    <property type="match status" value="1"/>
</dbReference>